<name>A0A1J8Q1U8_9AGAM</name>
<dbReference type="EMBL" id="LVVM01003389">
    <property type="protein sequence ID" value="OJA15037.1"/>
    <property type="molecule type" value="Genomic_DNA"/>
</dbReference>
<gene>
    <name evidence="2" type="ORF">AZE42_11327</name>
</gene>
<accession>A0A1J8Q1U8</accession>
<evidence type="ECO:0000313" key="3">
    <source>
        <dbReference type="Proteomes" id="UP000183567"/>
    </source>
</evidence>
<dbReference type="Proteomes" id="UP000183567">
    <property type="component" value="Unassembled WGS sequence"/>
</dbReference>
<sequence length="102" mass="11275">MENYKHKRALSATAHRVEASTPSDEVETPLGDLPRSYEEVAGGDYAVGEQVHRDAVPEDIEEFFKSCDFDFGHLTDAFVTSRAGLFNMEAGAYCNVVRCVEA</sequence>
<dbReference type="OrthoDB" id="2661916at2759"/>
<organism evidence="2 3">
    <name type="scientific">Rhizopogon vesiculosus</name>
    <dbReference type="NCBI Taxonomy" id="180088"/>
    <lineage>
        <taxon>Eukaryota</taxon>
        <taxon>Fungi</taxon>
        <taxon>Dikarya</taxon>
        <taxon>Basidiomycota</taxon>
        <taxon>Agaricomycotina</taxon>
        <taxon>Agaricomycetes</taxon>
        <taxon>Agaricomycetidae</taxon>
        <taxon>Boletales</taxon>
        <taxon>Suillineae</taxon>
        <taxon>Rhizopogonaceae</taxon>
        <taxon>Rhizopogon</taxon>
    </lineage>
</organism>
<evidence type="ECO:0000256" key="1">
    <source>
        <dbReference type="SAM" id="MobiDB-lite"/>
    </source>
</evidence>
<comment type="caution">
    <text evidence="2">The sequence shown here is derived from an EMBL/GenBank/DDBJ whole genome shotgun (WGS) entry which is preliminary data.</text>
</comment>
<keyword evidence="3" id="KW-1185">Reference proteome</keyword>
<feature type="region of interest" description="Disordered" evidence="1">
    <location>
        <begin position="1"/>
        <end position="34"/>
    </location>
</feature>
<proteinExistence type="predicted"/>
<reference evidence="2 3" key="1">
    <citation type="submission" date="2016-03" db="EMBL/GenBank/DDBJ databases">
        <title>Comparative genomics of the ectomycorrhizal sister species Rhizopogon vinicolor and Rhizopogon vesiculosus (Basidiomycota: Boletales) reveals a divergence of the mating type B locus.</title>
        <authorList>
            <person name="Mujic A.B."/>
            <person name="Kuo A."/>
            <person name="Tritt A."/>
            <person name="Lipzen A."/>
            <person name="Chen C."/>
            <person name="Johnson J."/>
            <person name="Sharma A."/>
            <person name="Barry K."/>
            <person name="Grigoriev I.V."/>
            <person name="Spatafora J.W."/>
        </authorList>
    </citation>
    <scope>NUCLEOTIDE SEQUENCE [LARGE SCALE GENOMIC DNA]</scope>
    <source>
        <strain evidence="2 3">AM-OR11-056</strain>
    </source>
</reference>
<protein>
    <submittedName>
        <fullName evidence="2">Uncharacterized protein</fullName>
    </submittedName>
</protein>
<evidence type="ECO:0000313" key="2">
    <source>
        <dbReference type="EMBL" id="OJA15037.1"/>
    </source>
</evidence>
<dbReference type="AlphaFoldDB" id="A0A1J8Q1U8"/>